<dbReference type="PROSITE" id="PS01230">
    <property type="entry name" value="TRMA_1"/>
    <property type="match status" value="1"/>
</dbReference>
<reference evidence="8 9" key="1">
    <citation type="submission" date="2019-03" db="EMBL/GenBank/DDBJ databases">
        <title>Genomic Encyclopedia of Archaeal and Bacterial Type Strains, Phase II (KMG-II): from individual species to whole genera.</title>
        <authorList>
            <person name="Goeker M."/>
        </authorList>
    </citation>
    <scope>NUCLEOTIDE SEQUENCE [LARGE SCALE GENOMIC DNA]</scope>
    <source>
        <strain evidence="8 9">DSM 19035</strain>
    </source>
</reference>
<dbReference type="SUPFAM" id="SSF50249">
    <property type="entry name" value="Nucleic acid-binding proteins"/>
    <property type="match status" value="1"/>
</dbReference>
<dbReference type="InterPro" id="IPR010280">
    <property type="entry name" value="U5_MeTrfase_fam"/>
</dbReference>
<dbReference type="Gene3D" id="3.40.50.150">
    <property type="entry name" value="Vaccinia Virus protein VP39"/>
    <property type="match status" value="1"/>
</dbReference>
<dbReference type="PROSITE" id="PS50926">
    <property type="entry name" value="TRAM"/>
    <property type="match status" value="1"/>
</dbReference>
<dbReference type="PROSITE" id="PS01231">
    <property type="entry name" value="TRMA_2"/>
    <property type="match status" value="1"/>
</dbReference>
<dbReference type="PROSITE" id="PS51687">
    <property type="entry name" value="SAM_MT_RNA_M5U"/>
    <property type="match status" value="1"/>
</dbReference>
<feature type="active site" description="Nucleophile" evidence="4">
    <location>
        <position position="457"/>
    </location>
</feature>
<dbReference type="NCBIfam" id="TIGR00479">
    <property type="entry name" value="rumA"/>
    <property type="match status" value="1"/>
</dbReference>
<evidence type="ECO:0000313" key="8">
    <source>
        <dbReference type="EMBL" id="TDQ10360.1"/>
    </source>
</evidence>
<evidence type="ECO:0000256" key="5">
    <source>
        <dbReference type="PROSITE-ProRule" id="PRU10015"/>
    </source>
</evidence>
<dbReference type="Proteomes" id="UP000295620">
    <property type="component" value="Unassembled WGS sequence"/>
</dbReference>
<feature type="binding site" evidence="4">
    <location>
        <position position="360"/>
    </location>
    <ligand>
        <name>S-adenosyl-L-methionine</name>
        <dbReference type="ChEBI" id="CHEBI:59789"/>
    </ligand>
</feature>
<evidence type="ECO:0000256" key="1">
    <source>
        <dbReference type="ARBA" id="ARBA00022603"/>
    </source>
</evidence>
<dbReference type="RefSeq" id="WP_133576369.1">
    <property type="nucleotide sequence ID" value="NZ_SNYC01000004.1"/>
</dbReference>
<dbReference type="Gene3D" id="2.40.50.140">
    <property type="entry name" value="Nucleic acid-binding proteins"/>
    <property type="match status" value="1"/>
</dbReference>
<protein>
    <submittedName>
        <fullName evidence="8">23S rRNA (Uracil1939-C5)-methyltransferase</fullName>
    </submittedName>
</protein>
<keyword evidence="9" id="KW-1185">Reference proteome</keyword>
<name>A0A4R6SWX4_9SPHI</name>
<dbReference type="GO" id="GO:0070475">
    <property type="term" value="P:rRNA base methylation"/>
    <property type="evidence" value="ECO:0007669"/>
    <property type="project" value="TreeGrafter"/>
</dbReference>
<evidence type="ECO:0000259" key="7">
    <source>
        <dbReference type="PROSITE" id="PS50926"/>
    </source>
</evidence>
<dbReference type="InterPro" id="IPR030391">
    <property type="entry name" value="MeTrfase_TrmA_CS"/>
</dbReference>
<keyword evidence="2 4" id="KW-0808">Transferase</keyword>
<organism evidence="8 9">
    <name type="scientific">Pedobacter metabolipauper</name>
    <dbReference type="NCBI Taxonomy" id="425513"/>
    <lineage>
        <taxon>Bacteria</taxon>
        <taxon>Pseudomonadati</taxon>
        <taxon>Bacteroidota</taxon>
        <taxon>Sphingobacteriia</taxon>
        <taxon>Sphingobacteriales</taxon>
        <taxon>Sphingobacteriaceae</taxon>
        <taxon>Pedobacter</taxon>
    </lineage>
</organism>
<gene>
    <name evidence="8" type="ORF">ATK78_2526</name>
</gene>
<keyword evidence="1 4" id="KW-0489">Methyltransferase</keyword>
<dbReference type="InterPro" id="IPR012340">
    <property type="entry name" value="NA-bd_OB-fold"/>
</dbReference>
<evidence type="ECO:0000256" key="3">
    <source>
        <dbReference type="ARBA" id="ARBA00022691"/>
    </source>
</evidence>
<feature type="domain" description="TRAM" evidence="7">
    <location>
        <begin position="4"/>
        <end position="65"/>
    </location>
</feature>
<dbReference type="Pfam" id="PF05958">
    <property type="entry name" value="tRNA_U5-meth_tr"/>
    <property type="match status" value="1"/>
</dbReference>
<dbReference type="SUPFAM" id="SSF53335">
    <property type="entry name" value="S-adenosyl-L-methionine-dependent methyltransferases"/>
    <property type="match status" value="1"/>
</dbReference>
<dbReference type="EMBL" id="SNYC01000004">
    <property type="protein sequence ID" value="TDQ10360.1"/>
    <property type="molecule type" value="Genomic_DNA"/>
</dbReference>
<dbReference type="InterPro" id="IPR030390">
    <property type="entry name" value="MeTrfase_TrmA_AS"/>
</dbReference>
<evidence type="ECO:0000256" key="2">
    <source>
        <dbReference type="ARBA" id="ARBA00022679"/>
    </source>
</evidence>
<comment type="similarity">
    <text evidence="4">Belongs to the class I-like SAM-binding methyltransferase superfamily. RNA M5U methyltransferase family.</text>
</comment>
<dbReference type="InterPro" id="IPR002792">
    <property type="entry name" value="TRAM_dom"/>
</dbReference>
<feature type="binding site" evidence="4">
    <location>
        <position position="331"/>
    </location>
    <ligand>
        <name>S-adenosyl-L-methionine</name>
        <dbReference type="ChEBI" id="CHEBI:59789"/>
    </ligand>
</feature>
<dbReference type="PANTHER" id="PTHR11061:SF30">
    <property type="entry name" value="TRNA (URACIL(54)-C(5))-METHYLTRANSFERASE"/>
    <property type="match status" value="1"/>
</dbReference>
<dbReference type="OrthoDB" id="9804590at2"/>
<dbReference type="Gene3D" id="2.40.50.1070">
    <property type="match status" value="1"/>
</dbReference>
<feature type="binding site" evidence="4">
    <location>
        <position position="381"/>
    </location>
    <ligand>
        <name>S-adenosyl-L-methionine</name>
        <dbReference type="ChEBI" id="CHEBI:59789"/>
    </ligand>
</feature>
<proteinExistence type="inferred from homology"/>
<dbReference type="GO" id="GO:0070041">
    <property type="term" value="F:rRNA (uridine-C5-)-methyltransferase activity"/>
    <property type="evidence" value="ECO:0007669"/>
    <property type="project" value="TreeGrafter"/>
</dbReference>
<dbReference type="AlphaFoldDB" id="A0A4R6SWX4"/>
<sequence length="508" mass="57373">MSRNRKSGTVTIIPNLSIIDIAEEGKGVGKADELVIFVDKAVPGDVVDVRLVKKKKNFAEAVIESLSKASELRDDPFCQHFGVCGGCKWQHMQYGAQLTFKHKNVEAALQRLAKIDTSSMEPILGSAKNTYYRNKLEYTFSNKRWLNKQDMPARADDLSGERGERSESVTHEEHSARLENNINPELEMNALGFHVPLRFDKILDVQHCYLQAEPSNSIRNSVRAYALEHQLSFYDLRNHEGSLRNLIIRTSSTLEVMVAVVFAYAEQEQINGLMEHLKLNFPEITSLLYIENQKKNDTIFDQDVVTYAGRDHIFEEMNGLKFKIGVKSFYQTNSDQAHELYKITKDFAGFSGDELVYDLYTGAGTIANFVAGSVKQVVGIEYVPTAIEDAKFNSALNKIDNTIFYAGDMKDILTREFIAEHGKPDVVITDPPRAGMHADVVMRLLEMEAEKIVYVSCNAATQARDLALLKEKYDVVRIKPVDMFPHTQHVENVVLLKFAGRTVHVPED</sequence>
<evidence type="ECO:0000313" key="9">
    <source>
        <dbReference type="Proteomes" id="UP000295620"/>
    </source>
</evidence>
<dbReference type="CDD" id="cd02440">
    <property type="entry name" value="AdoMet_MTases"/>
    <property type="match status" value="1"/>
</dbReference>
<feature type="region of interest" description="Disordered" evidence="6">
    <location>
        <begin position="152"/>
        <end position="176"/>
    </location>
</feature>
<dbReference type="InterPro" id="IPR029063">
    <property type="entry name" value="SAM-dependent_MTases_sf"/>
</dbReference>
<accession>A0A4R6SWX4</accession>
<dbReference type="FunFam" id="3.40.50.150:FF:000009">
    <property type="entry name" value="23S rRNA (Uracil(1939)-C(5))-methyltransferase RlmD"/>
    <property type="match status" value="1"/>
</dbReference>
<keyword evidence="3 4" id="KW-0949">S-adenosyl-L-methionine</keyword>
<dbReference type="Pfam" id="PF01938">
    <property type="entry name" value="TRAM"/>
    <property type="match status" value="1"/>
</dbReference>
<dbReference type="PANTHER" id="PTHR11061">
    <property type="entry name" value="RNA M5U METHYLTRANSFERASE"/>
    <property type="match status" value="1"/>
</dbReference>
<evidence type="ECO:0000256" key="4">
    <source>
        <dbReference type="PROSITE-ProRule" id="PRU01024"/>
    </source>
</evidence>
<feature type="binding site" evidence="4">
    <location>
        <position position="430"/>
    </location>
    <ligand>
        <name>S-adenosyl-L-methionine</name>
        <dbReference type="ChEBI" id="CHEBI:59789"/>
    </ligand>
</feature>
<feature type="active site" evidence="5">
    <location>
        <position position="457"/>
    </location>
</feature>
<comment type="caution">
    <text evidence="8">The sequence shown here is derived from an EMBL/GenBank/DDBJ whole genome shotgun (WGS) entry which is preliminary data.</text>
</comment>
<evidence type="ECO:0000256" key="6">
    <source>
        <dbReference type="SAM" id="MobiDB-lite"/>
    </source>
</evidence>